<reference evidence="1" key="1">
    <citation type="submission" date="2017-05" db="UniProtKB">
        <authorList>
            <consortium name="EnsemblMetazoa"/>
        </authorList>
    </citation>
    <scope>IDENTIFICATION</scope>
</reference>
<dbReference type="AlphaFoldDB" id="A0A1X7THG3"/>
<dbReference type="InParanoid" id="A0A1X7THG3"/>
<evidence type="ECO:0000313" key="1">
    <source>
        <dbReference type="EnsemblMetazoa" id="Aqu2.1.13908_001"/>
    </source>
</evidence>
<accession>A0A1X7THG3</accession>
<organism evidence="1">
    <name type="scientific">Amphimedon queenslandica</name>
    <name type="common">Sponge</name>
    <dbReference type="NCBI Taxonomy" id="400682"/>
    <lineage>
        <taxon>Eukaryota</taxon>
        <taxon>Metazoa</taxon>
        <taxon>Porifera</taxon>
        <taxon>Demospongiae</taxon>
        <taxon>Heteroscleromorpha</taxon>
        <taxon>Haplosclerida</taxon>
        <taxon>Niphatidae</taxon>
        <taxon>Amphimedon</taxon>
    </lineage>
</organism>
<name>A0A1X7THG3_AMPQE</name>
<sequence length="207" mass="23455">MASAEMPALEPETLLPRWYEDLMRQIKNFSDRENAMIVELFKLVLAEVLKISQVRLDAERITFMDLYRLIEEKVTREAAPTIVLQILEKIDCTGCDCDELKKALKDAAASENADLGHLDIDPNNIKNIVKLSKKVFSLNEEEFKAFKGYCAAKVLPKDMMPNISNISDCKFLVLLIENEKLLSGNDRSLKEIDNLLKKSGCSQVKGM</sequence>
<proteinExistence type="predicted"/>
<protein>
    <submittedName>
        <fullName evidence="1">Uncharacterized protein</fullName>
    </submittedName>
</protein>
<dbReference type="EnsemblMetazoa" id="Aqu2.1.13908_001">
    <property type="protein sequence ID" value="Aqu2.1.13908_001"/>
    <property type="gene ID" value="Aqu2.1.13908"/>
</dbReference>